<feature type="active site" evidence="2">
    <location>
        <position position="303"/>
    </location>
</feature>
<sequence>MIGKRLFLVAVFLAGCGAGKRNEKAPAAPTVTAADDAPPRFAELGSCVLESGERIEDCRIAYRTLGTLDATKSNVIVVPTWFTGTTKGLVGMIPGFVDTKRFYVVLVDSLGNGVSSSPSNSKRQPRLAFPKFTVHDMVESQKRFLEEVLGVHHVRVVMGLSMGGMQAFDWAVSHPEFMDAFVSIVGTPQLASNDLLLWTTELHALESDVAYRNGDYEGMPVLRAVHDIHQLALTTPSYRSKETSRDGFAKWLATEEADASFDWNDRRRQLEAMLAHDVARGTTLSVAASKVKAKALVVVSERDQMVAPEPSKTFAKLLSAQLVVLDTPCGHLALGCEGAKAADAVKSFLSTLGR</sequence>
<accession>A0A0K1Q4J9</accession>
<feature type="active site" description="Nucleophile" evidence="2">
    <location>
        <position position="161"/>
    </location>
</feature>
<dbReference type="SUPFAM" id="SSF53474">
    <property type="entry name" value="alpha/beta-Hydrolases"/>
    <property type="match status" value="1"/>
</dbReference>
<feature type="active site" evidence="2">
    <location>
        <position position="331"/>
    </location>
</feature>
<keyword evidence="5" id="KW-1185">Reference proteome</keyword>
<dbReference type="GO" id="GO:0009092">
    <property type="term" value="P:homoserine metabolic process"/>
    <property type="evidence" value="ECO:0007669"/>
    <property type="project" value="TreeGrafter"/>
</dbReference>
<evidence type="ECO:0000259" key="3">
    <source>
        <dbReference type="Pfam" id="PF00561"/>
    </source>
</evidence>
<protein>
    <submittedName>
        <fullName evidence="4">Homoserine O-acetyltransferase</fullName>
    </submittedName>
</protein>
<dbReference type="AlphaFoldDB" id="A0A0K1Q4J9"/>
<reference evidence="4 5" key="1">
    <citation type="submission" date="2015-08" db="EMBL/GenBank/DDBJ databases">
        <authorList>
            <person name="Babu N.S."/>
            <person name="Beckwith C.J."/>
            <person name="Beseler K.G."/>
            <person name="Brison A."/>
            <person name="Carone J.V."/>
            <person name="Caskin T.P."/>
            <person name="Diamond M."/>
            <person name="Durham M.E."/>
            <person name="Foxe J.M."/>
            <person name="Go M."/>
            <person name="Henderson B.A."/>
            <person name="Jones I.B."/>
            <person name="McGettigan J.A."/>
            <person name="Micheletti S.J."/>
            <person name="Nasrallah M.E."/>
            <person name="Ortiz D."/>
            <person name="Piller C.R."/>
            <person name="Privatt S.R."/>
            <person name="Schneider S.L."/>
            <person name="Sharp S."/>
            <person name="Smith T.C."/>
            <person name="Stanton J.D."/>
            <person name="Ullery H.E."/>
            <person name="Wilson R.J."/>
            <person name="Serrano M.G."/>
            <person name="Buck G."/>
            <person name="Lee V."/>
            <person name="Wang Y."/>
            <person name="Carvalho R."/>
            <person name="Voegtly L."/>
            <person name="Shi R."/>
            <person name="Duckworth R."/>
            <person name="Johnson A."/>
            <person name="Loviza R."/>
            <person name="Walstead R."/>
            <person name="Shah Z."/>
            <person name="Kiflezghi M."/>
            <person name="Wade K."/>
            <person name="Ball S.L."/>
            <person name="Bradley K.W."/>
            <person name="Asai D.J."/>
            <person name="Bowman C.A."/>
            <person name="Russell D.A."/>
            <person name="Pope W.H."/>
            <person name="Jacobs-Sera D."/>
            <person name="Hendrix R.W."/>
            <person name="Hatfull G.F."/>
        </authorList>
    </citation>
    <scope>NUCLEOTIDE SEQUENCE [LARGE SCALE GENOMIC DNA]</scope>
    <source>
        <strain evidence="4 5">DSM 27648</strain>
    </source>
</reference>
<organism evidence="4 5">
    <name type="scientific">Labilithrix luteola</name>
    <dbReference type="NCBI Taxonomy" id="1391654"/>
    <lineage>
        <taxon>Bacteria</taxon>
        <taxon>Pseudomonadati</taxon>
        <taxon>Myxococcota</taxon>
        <taxon>Polyangia</taxon>
        <taxon>Polyangiales</taxon>
        <taxon>Labilitrichaceae</taxon>
        <taxon>Labilithrix</taxon>
    </lineage>
</organism>
<dbReference type="RefSeq" id="WP_146651973.1">
    <property type="nucleotide sequence ID" value="NZ_CP012333.1"/>
</dbReference>
<dbReference type="Gene3D" id="3.40.50.1820">
    <property type="entry name" value="alpha/beta hydrolase"/>
    <property type="match status" value="1"/>
</dbReference>
<dbReference type="PATRIC" id="fig|1391654.3.peg.7515"/>
<dbReference type="EMBL" id="CP012333">
    <property type="protein sequence ID" value="AKV00736.1"/>
    <property type="molecule type" value="Genomic_DNA"/>
</dbReference>
<feature type="domain" description="AB hydrolase-1" evidence="3">
    <location>
        <begin position="89"/>
        <end position="334"/>
    </location>
</feature>
<gene>
    <name evidence="4" type="ORF">AKJ09_07399</name>
</gene>
<dbReference type="PROSITE" id="PS51257">
    <property type="entry name" value="PROKAR_LIPOPROTEIN"/>
    <property type="match status" value="1"/>
</dbReference>
<proteinExistence type="predicted"/>
<dbReference type="InterPro" id="IPR000073">
    <property type="entry name" value="AB_hydrolase_1"/>
</dbReference>
<dbReference type="PANTHER" id="PTHR32268:SF11">
    <property type="entry name" value="HOMOSERINE O-ACETYLTRANSFERASE"/>
    <property type="match status" value="1"/>
</dbReference>
<dbReference type="Proteomes" id="UP000064967">
    <property type="component" value="Chromosome"/>
</dbReference>
<dbReference type="KEGG" id="llu:AKJ09_07399"/>
<dbReference type="InterPro" id="IPR029058">
    <property type="entry name" value="AB_hydrolase_fold"/>
</dbReference>
<evidence type="ECO:0000256" key="2">
    <source>
        <dbReference type="PIRSR" id="PIRSR000443-1"/>
    </source>
</evidence>
<evidence type="ECO:0000313" key="5">
    <source>
        <dbReference type="Proteomes" id="UP000064967"/>
    </source>
</evidence>
<name>A0A0K1Q4J9_9BACT</name>
<keyword evidence="1 4" id="KW-0808">Transferase</keyword>
<dbReference type="InterPro" id="IPR008220">
    <property type="entry name" value="HAT_MetX-like"/>
</dbReference>
<dbReference type="OrthoDB" id="9800754at2"/>
<dbReference type="STRING" id="1391654.AKJ09_07399"/>
<dbReference type="GO" id="GO:0009086">
    <property type="term" value="P:methionine biosynthetic process"/>
    <property type="evidence" value="ECO:0007669"/>
    <property type="project" value="TreeGrafter"/>
</dbReference>
<dbReference type="Pfam" id="PF00561">
    <property type="entry name" value="Abhydrolase_1"/>
    <property type="match status" value="1"/>
</dbReference>
<dbReference type="PIRSF" id="PIRSF000443">
    <property type="entry name" value="Homoser_Ac_trans"/>
    <property type="match status" value="1"/>
</dbReference>
<evidence type="ECO:0000313" key="4">
    <source>
        <dbReference type="EMBL" id="AKV00736.1"/>
    </source>
</evidence>
<dbReference type="GO" id="GO:0004414">
    <property type="term" value="F:homoserine O-acetyltransferase activity"/>
    <property type="evidence" value="ECO:0007669"/>
    <property type="project" value="TreeGrafter"/>
</dbReference>
<evidence type="ECO:0000256" key="1">
    <source>
        <dbReference type="ARBA" id="ARBA00022679"/>
    </source>
</evidence>
<dbReference type="PANTHER" id="PTHR32268">
    <property type="entry name" value="HOMOSERINE O-ACETYLTRANSFERASE"/>
    <property type="match status" value="1"/>
</dbReference>